<dbReference type="RefSeq" id="WP_146850441.1">
    <property type="nucleotide sequence ID" value="NZ_BKAG01000012.1"/>
</dbReference>
<dbReference type="Proteomes" id="UP000321577">
    <property type="component" value="Unassembled WGS sequence"/>
</dbReference>
<dbReference type="EMBL" id="BKAG01000012">
    <property type="protein sequence ID" value="GEP42865.1"/>
    <property type="molecule type" value="Genomic_DNA"/>
</dbReference>
<organism evidence="2 3">
    <name type="scientific">Brevifollis gellanilyticus</name>
    <dbReference type="NCBI Taxonomy" id="748831"/>
    <lineage>
        <taxon>Bacteria</taxon>
        <taxon>Pseudomonadati</taxon>
        <taxon>Verrucomicrobiota</taxon>
        <taxon>Verrucomicrobiia</taxon>
        <taxon>Verrucomicrobiales</taxon>
        <taxon>Verrucomicrobiaceae</taxon>
    </lineage>
</organism>
<reference evidence="2 3" key="1">
    <citation type="submission" date="2019-07" db="EMBL/GenBank/DDBJ databases">
        <title>Whole genome shotgun sequence of Brevifollis gellanilyticus NBRC 108608.</title>
        <authorList>
            <person name="Hosoyama A."/>
            <person name="Uohara A."/>
            <person name="Ohji S."/>
            <person name="Ichikawa N."/>
        </authorList>
    </citation>
    <scope>NUCLEOTIDE SEQUENCE [LARGE SCALE GENOMIC DNA]</scope>
    <source>
        <strain evidence="2 3">NBRC 108608</strain>
    </source>
</reference>
<evidence type="ECO:0000313" key="3">
    <source>
        <dbReference type="Proteomes" id="UP000321577"/>
    </source>
</evidence>
<accession>A0A512M816</accession>
<protein>
    <recommendedName>
        <fullName evidence="4">Lipoprotein</fullName>
    </recommendedName>
</protein>
<evidence type="ECO:0000256" key="1">
    <source>
        <dbReference type="SAM" id="SignalP"/>
    </source>
</evidence>
<evidence type="ECO:0000313" key="2">
    <source>
        <dbReference type="EMBL" id="GEP42865.1"/>
    </source>
</evidence>
<dbReference type="AlphaFoldDB" id="A0A512M816"/>
<gene>
    <name evidence="2" type="ORF">BGE01nite_21560</name>
</gene>
<feature type="signal peptide" evidence="1">
    <location>
        <begin position="1"/>
        <end position="20"/>
    </location>
</feature>
<proteinExistence type="predicted"/>
<feature type="chain" id="PRO_5021983066" description="Lipoprotein" evidence="1">
    <location>
        <begin position="21"/>
        <end position="194"/>
    </location>
</feature>
<name>A0A512M816_9BACT</name>
<sequence length="194" mass="21111">MRRSTFLCLLALGLSSALNAEIPLDDSTIIVGERVGPIEKGMTLFGLKTMFGGGKVKSVKIPGAEGEEIDGVRLFGGTDREIEIIFNPEGDEKEIWDVRIIGKGWKFVNGLTKKMGIAELEKVNGKPYQVNGFGWDYGGWANFEGGKLEGKVSIRFSPEGDVDDSLNGDKQIPSTNKKLRAAKVSMTDISVSLR</sequence>
<keyword evidence="1" id="KW-0732">Signal</keyword>
<evidence type="ECO:0008006" key="4">
    <source>
        <dbReference type="Google" id="ProtNLM"/>
    </source>
</evidence>
<keyword evidence="3" id="KW-1185">Reference proteome</keyword>
<dbReference type="OrthoDB" id="1144014at2"/>
<comment type="caution">
    <text evidence="2">The sequence shown here is derived from an EMBL/GenBank/DDBJ whole genome shotgun (WGS) entry which is preliminary data.</text>
</comment>